<keyword evidence="4" id="KW-1185">Reference proteome</keyword>
<comment type="caution">
    <text evidence="2">The sequence shown here is derived from an EMBL/GenBank/DDBJ whole genome shotgun (WGS) entry which is preliminary data.</text>
</comment>
<proteinExistence type="predicted"/>
<evidence type="ECO:0000256" key="1">
    <source>
        <dbReference type="SAM" id="MobiDB-lite"/>
    </source>
</evidence>
<dbReference type="EMBL" id="JADCNM010000001">
    <property type="protein sequence ID" value="KAG0502035.1"/>
    <property type="molecule type" value="Genomic_DNA"/>
</dbReference>
<organism evidence="2 4">
    <name type="scientific">Vanilla planifolia</name>
    <name type="common">Vanilla</name>
    <dbReference type="NCBI Taxonomy" id="51239"/>
    <lineage>
        <taxon>Eukaryota</taxon>
        <taxon>Viridiplantae</taxon>
        <taxon>Streptophyta</taxon>
        <taxon>Embryophyta</taxon>
        <taxon>Tracheophyta</taxon>
        <taxon>Spermatophyta</taxon>
        <taxon>Magnoliopsida</taxon>
        <taxon>Liliopsida</taxon>
        <taxon>Asparagales</taxon>
        <taxon>Orchidaceae</taxon>
        <taxon>Vanilloideae</taxon>
        <taxon>Vanilleae</taxon>
        <taxon>Vanilla</taxon>
    </lineage>
</organism>
<protein>
    <submittedName>
        <fullName evidence="2">Uncharacterized protein</fullName>
    </submittedName>
</protein>
<feature type="compositionally biased region" description="Basic and acidic residues" evidence="1">
    <location>
        <begin position="37"/>
        <end position="46"/>
    </location>
</feature>
<gene>
    <name evidence="3" type="ORF">HPP92_002107</name>
    <name evidence="2" type="ORF">HPP92_002346</name>
</gene>
<evidence type="ECO:0000313" key="4">
    <source>
        <dbReference type="Proteomes" id="UP000636800"/>
    </source>
</evidence>
<reference evidence="4 5" key="1">
    <citation type="journal article" date="2020" name="Nat. Food">
        <title>A phased Vanilla planifolia genome enables genetic improvement of flavour and production.</title>
        <authorList>
            <person name="Hasing T."/>
            <person name="Tang H."/>
            <person name="Brym M."/>
            <person name="Khazi F."/>
            <person name="Huang T."/>
            <person name="Chambers A.H."/>
        </authorList>
    </citation>
    <scope>NUCLEOTIDE SEQUENCE [LARGE SCALE GENOMIC DNA]</scope>
    <source>
        <tissue evidence="2">Leaf</tissue>
    </source>
</reference>
<dbReference type="AlphaFoldDB" id="A0A835RZS9"/>
<evidence type="ECO:0000313" key="2">
    <source>
        <dbReference type="EMBL" id="KAG0497655.1"/>
    </source>
</evidence>
<name>A0A835RZS9_VANPL</name>
<evidence type="ECO:0000313" key="3">
    <source>
        <dbReference type="EMBL" id="KAG0502035.1"/>
    </source>
</evidence>
<feature type="region of interest" description="Disordered" evidence="1">
    <location>
        <begin position="37"/>
        <end position="57"/>
    </location>
</feature>
<dbReference type="Proteomes" id="UP000639772">
    <property type="component" value="Chromosome 1"/>
</dbReference>
<dbReference type="Proteomes" id="UP000636800">
    <property type="component" value="Chromosome 1"/>
</dbReference>
<evidence type="ECO:0000313" key="5">
    <source>
        <dbReference type="Proteomes" id="UP000639772"/>
    </source>
</evidence>
<sequence length="107" mass="11800">MGRLTIGIVSKGLAKPIPMPIAMLCHPVSSMTAIISKPEDDNDRLTSPHPISGGRSPRIVHSQVLRIREEDLRIGEVADEGWNRDRTAGLRFGTCRQRNSVWQTVGS</sequence>
<dbReference type="OrthoDB" id="1649103at2759"/>
<accession>A0A835RZS9</accession>
<dbReference type="EMBL" id="JADCNL010000001">
    <property type="protein sequence ID" value="KAG0497655.1"/>
    <property type="molecule type" value="Genomic_DNA"/>
</dbReference>